<sequence>IILAALNLLTPQKANLLLLSPDNEGRCELKEKWFGTQYSVEEIDKEWSKRWSADFELNPDLHLPTENMFIDGAQQTRLYWTTMLQTGLMPSQPPHPLNNEEAGKP</sequence>
<dbReference type="Pfam" id="PF16187">
    <property type="entry name" value="Peptidase_M16_M"/>
    <property type="match status" value="1"/>
</dbReference>
<dbReference type="PANTHER" id="PTHR43690">
    <property type="entry name" value="NARDILYSIN"/>
    <property type="match status" value="1"/>
</dbReference>
<dbReference type="InParanoid" id="W5LWR7"/>
<dbReference type="SUPFAM" id="SSF63411">
    <property type="entry name" value="LuxS/MPP-like metallohydrolase"/>
    <property type="match status" value="1"/>
</dbReference>
<dbReference type="InterPro" id="IPR050626">
    <property type="entry name" value="Peptidase_M16"/>
</dbReference>
<dbReference type="GO" id="GO:0046872">
    <property type="term" value="F:metal ion binding"/>
    <property type="evidence" value="ECO:0007669"/>
    <property type="project" value="UniProtKB-KW"/>
</dbReference>
<dbReference type="STRING" id="7918.ENSLOCP00000000574"/>
<keyword evidence="1" id="KW-0479">Metal-binding</keyword>
<protein>
    <recommendedName>
        <fullName evidence="2">Peptidase M16 middle/third domain-containing protein</fullName>
    </recommendedName>
</protein>
<reference evidence="3" key="3">
    <citation type="submission" date="2025-09" db="UniProtKB">
        <authorList>
            <consortium name="Ensembl"/>
        </authorList>
    </citation>
    <scope>IDENTIFICATION</scope>
</reference>
<organism evidence="3 4">
    <name type="scientific">Lepisosteus oculatus</name>
    <name type="common">Spotted gar</name>
    <dbReference type="NCBI Taxonomy" id="7918"/>
    <lineage>
        <taxon>Eukaryota</taxon>
        <taxon>Metazoa</taxon>
        <taxon>Chordata</taxon>
        <taxon>Craniata</taxon>
        <taxon>Vertebrata</taxon>
        <taxon>Euteleostomi</taxon>
        <taxon>Actinopterygii</taxon>
        <taxon>Neopterygii</taxon>
        <taxon>Holostei</taxon>
        <taxon>Semionotiformes</taxon>
        <taxon>Lepisosteidae</taxon>
        <taxon>Lepisosteus</taxon>
    </lineage>
</organism>
<evidence type="ECO:0000259" key="2">
    <source>
        <dbReference type="Pfam" id="PF16187"/>
    </source>
</evidence>
<keyword evidence="4" id="KW-1185">Reference proteome</keyword>
<dbReference type="Proteomes" id="UP000018468">
    <property type="component" value="Unassembled WGS sequence"/>
</dbReference>
<dbReference type="Ensembl" id="ENSLOCT00000000575.1">
    <property type="protein sequence ID" value="ENSLOCP00000000574.1"/>
    <property type="gene ID" value="ENSLOCG00000000522.1"/>
</dbReference>
<name>W5LWR7_LEPOC</name>
<evidence type="ECO:0000256" key="1">
    <source>
        <dbReference type="ARBA" id="ARBA00022723"/>
    </source>
</evidence>
<dbReference type="Gene3D" id="3.30.830.10">
    <property type="entry name" value="Metalloenzyme, LuxS/M16 peptidase-like"/>
    <property type="match status" value="1"/>
</dbReference>
<evidence type="ECO:0000313" key="4">
    <source>
        <dbReference type="Proteomes" id="UP000018468"/>
    </source>
</evidence>
<dbReference type="eggNOG" id="KOG0959">
    <property type="taxonomic scope" value="Eukaryota"/>
</dbReference>
<dbReference type="AlphaFoldDB" id="W5LWR7"/>
<feature type="domain" description="Peptidase M16 middle/third" evidence="2">
    <location>
        <begin position="3"/>
        <end position="70"/>
    </location>
</feature>
<proteinExistence type="predicted"/>
<reference evidence="4" key="1">
    <citation type="submission" date="2011-12" db="EMBL/GenBank/DDBJ databases">
        <title>The Draft Genome of Lepisosteus oculatus.</title>
        <authorList>
            <consortium name="The Broad Institute Genome Assembly &amp; Analysis Group"/>
            <consortium name="Computational R&amp;D Group"/>
            <consortium name="and Sequencing Platform"/>
            <person name="Di Palma F."/>
            <person name="Alfoldi J."/>
            <person name="Johnson J."/>
            <person name="Berlin A."/>
            <person name="Gnerre S."/>
            <person name="Jaffe D."/>
            <person name="MacCallum I."/>
            <person name="Young S."/>
            <person name="Walker B.J."/>
            <person name="Lander E.S."/>
            <person name="Lindblad-Toh K."/>
        </authorList>
    </citation>
    <scope>NUCLEOTIDE SEQUENCE [LARGE SCALE GENOMIC DNA]</scope>
</reference>
<dbReference type="InterPro" id="IPR011249">
    <property type="entry name" value="Metalloenz_LuxS/M16"/>
</dbReference>
<reference evidence="3" key="2">
    <citation type="submission" date="2025-08" db="UniProtKB">
        <authorList>
            <consortium name="Ensembl"/>
        </authorList>
    </citation>
    <scope>IDENTIFICATION</scope>
</reference>
<dbReference type="InterPro" id="IPR032632">
    <property type="entry name" value="Peptidase_M16_M"/>
</dbReference>
<dbReference type="HOGENOM" id="CLU_2242677_0_0_1"/>
<evidence type="ECO:0000313" key="3">
    <source>
        <dbReference type="Ensembl" id="ENSLOCP00000000574.1"/>
    </source>
</evidence>
<accession>W5LWR7</accession>
<dbReference type="Bgee" id="ENSLOCG00000000522">
    <property type="expression patterns" value="Expressed in ovary and 9 other cell types or tissues"/>
</dbReference>
<dbReference type="PANTHER" id="PTHR43690:SF18">
    <property type="entry name" value="INSULIN-DEGRADING ENZYME-RELATED"/>
    <property type="match status" value="1"/>
</dbReference>